<evidence type="ECO:0000259" key="6">
    <source>
        <dbReference type="Pfam" id="PF22890"/>
    </source>
</evidence>
<dbReference type="OrthoDB" id="124397at2759"/>
<dbReference type="InterPro" id="IPR055217">
    <property type="entry name" value="TPR_EMC2"/>
</dbReference>
<accession>A0A8E2F1X1</accession>
<dbReference type="FunFam" id="1.25.40.10:FF:001208">
    <property type="entry name" value="Tetratricopeptide repeat domain-containing protein"/>
    <property type="match status" value="1"/>
</dbReference>
<evidence type="ECO:0000256" key="2">
    <source>
        <dbReference type="ARBA" id="ARBA00022803"/>
    </source>
</evidence>
<keyword evidence="4" id="KW-0256">Endoplasmic reticulum</keyword>
<evidence type="ECO:0000313" key="7">
    <source>
        <dbReference type="EMBL" id="OCL08949.1"/>
    </source>
</evidence>
<protein>
    <recommendedName>
        <fullName evidence="4">ER membrane protein complex subunit 2</fullName>
    </recommendedName>
</protein>
<dbReference type="SUPFAM" id="SSF48452">
    <property type="entry name" value="TPR-like"/>
    <property type="match status" value="1"/>
</dbReference>
<dbReference type="EMBL" id="KV749550">
    <property type="protein sequence ID" value="OCL08949.1"/>
    <property type="molecule type" value="Genomic_DNA"/>
</dbReference>
<feature type="region of interest" description="Disordered" evidence="5">
    <location>
        <begin position="1"/>
        <end position="26"/>
    </location>
</feature>
<feature type="domain" description="EMC2 TPR-like" evidence="6">
    <location>
        <begin position="104"/>
        <end position="208"/>
    </location>
</feature>
<dbReference type="PROSITE" id="PS50005">
    <property type="entry name" value="TPR"/>
    <property type="match status" value="1"/>
</dbReference>
<dbReference type="GO" id="GO:0072546">
    <property type="term" value="C:EMC complex"/>
    <property type="evidence" value="ECO:0007669"/>
    <property type="project" value="UniProtKB-UniRule"/>
</dbReference>
<evidence type="ECO:0000256" key="5">
    <source>
        <dbReference type="SAM" id="MobiDB-lite"/>
    </source>
</evidence>
<keyword evidence="2 3" id="KW-0802">TPR repeat</keyword>
<proteinExistence type="inferred from homology"/>
<evidence type="ECO:0000313" key="8">
    <source>
        <dbReference type="Proteomes" id="UP000250140"/>
    </source>
</evidence>
<reference evidence="7 8" key="1">
    <citation type="journal article" date="2016" name="Nat. Commun.">
        <title>Ectomycorrhizal ecology is imprinted in the genome of the dominant symbiotic fungus Cenococcum geophilum.</title>
        <authorList>
            <consortium name="DOE Joint Genome Institute"/>
            <person name="Peter M."/>
            <person name="Kohler A."/>
            <person name="Ohm R.A."/>
            <person name="Kuo A."/>
            <person name="Krutzmann J."/>
            <person name="Morin E."/>
            <person name="Arend M."/>
            <person name="Barry K.W."/>
            <person name="Binder M."/>
            <person name="Choi C."/>
            <person name="Clum A."/>
            <person name="Copeland A."/>
            <person name="Grisel N."/>
            <person name="Haridas S."/>
            <person name="Kipfer T."/>
            <person name="LaButti K."/>
            <person name="Lindquist E."/>
            <person name="Lipzen A."/>
            <person name="Maire R."/>
            <person name="Meier B."/>
            <person name="Mihaltcheva S."/>
            <person name="Molinier V."/>
            <person name="Murat C."/>
            <person name="Poggeler S."/>
            <person name="Quandt C.A."/>
            <person name="Sperisen C."/>
            <person name="Tritt A."/>
            <person name="Tisserant E."/>
            <person name="Crous P.W."/>
            <person name="Henrissat B."/>
            <person name="Nehls U."/>
            <person name="Egli S."/>
            <person name="Spatafora J.W."/>
            <person name="Grigoriev I.V."/>
            <person name="Martin F.M."/>
        </authorList>
    </citation>
    <scope>NUCLEOTIDE SEQUENCE [LARGE SCALE GENOMIC DNA]</scope>
    <source>
        <strain evidence="7 8">CBS 207.34</strain>
    </source>
</reference>
<evidence type="ECO:0000256" key="1">
    <source>
        <dbReference type="ARBA" id="ARBA00022737"/>
    </source>
</evidence>
<dbReference type="PANTHER" id="PTHR12760">
    <property type="entry name" value="TETRATRICOPEPTIDE REPEAT PROTEIN"/>
    <property type="match status" value="1"/>
</dbReference>
<keyword evidence="8" id="KW-1185">Reference proteome</keyword>
<dbReference type="InterPro" id="IPR039856">
    <property type="entry name" value="EMC2-like"/>
</dbReference>
<dbReference type="Pfam" id="PF22890">
    <property type="entry name" value="TPR_EMC2"/>
    <property type="match status" value="1"/>
</dbReference>
<dbReference type="AlphaFoldDB" id="A0A8E2F1X1"/>
<comment type="subcellular location">
    <subcellularLocation>
        <location evidence="4">Endoplasmic reticulum membrane</location>
        <topology evidence="4">Peripheral membrane protein</topology>
        <orientation evidence="4">Cytoplasmic side</orientation>
    </subcellularLocation>
</comment>
<evidence type="ECO:0000256" key="4">
    <source>
        <dbReference type="RuleBase" id="RU367091"/>
    </source>
</evidence>
<gene>
    <name evidence="7" type="ORF">AOQ84DRAFT_221365</name>
</gene>
<evidence type="ECO:0000256" key="3">
    <source>
        <dbReference type="PROSITE-ProRule" id="PRU00339"/>
    </source>
</evidence>
<keyword evidence="4" id="KW-0472">Membrane</keyword>
<comment type="function">
    <text evidence="4">Part of the endoplasmic reticulum membrane protein complex (EMC) that enables the energy-independent insertion into endoplasmic reticulum membranes of newly synthesized membrane proteins.</text>
</comment>
<feature type="repeat" description="TPR" evidence="3">
    <location>
        <begin position="153"/>
        <end position="186"/>
    </location>
</feature>
<dbReference type="Proteomes" id="UP000250140">
    <property type="component" value="Unassembled WGS sequence"/>
</dbReference>
<feature type="compositionally biased region" description="Polar residues" evidence="5">
    <location>
        <begin position="12"/>
        <end position="24"/>
    </location>
</feature>
<sequence length="327" mass="36140">MSASLLDPPPRVSSQTALHMSQQAPRILQSSPTSSLLLSSETPETWTIHENLLLSCLRTGDDKSARLCLDRMTARFGRENERVMALKGMYEEAAAVDKAGLENVLKEYESTLKADPTNMPVRKRRVALLRSMSRPADAIAALVELLDVSPTDAESWAELSDLYASQNMYAQAIYSLEEVLLIMPNAWSIHARMGELLYLSASTSFSNSSDGNTLKGLSESMRRFCRSIELCDDYLRGYYGLKLTTKRLLTLLPEHTKPTSASTDPIFGDLAPPSVSTVQKLHELATSKLAEIVRRGSAKEPGWGGYDEAELVAARELLAKDAQKIER</sequence>
<name>A0A8E2F1X1_9PEZI</name>
<dbReference type="Gene3D" id="1.25.40.10">
    <property type="entry name" value="Tetratricopeptide repeat domain"/>
    <property type="match status" value="1"/>
</dbReference>
<organism evidence="7 8">
    <name type="scientific">Glonium stellatum</name>
    <dbReference type="NCBI Taxonomy" id="574774"/>
    <lineage>
        <taxon>Eukaryota</taxon>
        <taxon>Fungi</taxon>
        <taxon>Dikarya</taxon>
        <taxon>Ascomycota</taxon>
        <taxon>Pezizomycotina</taxon>
        <taxon>Dothideomycetes</taxon>
        <taxon>Pleosporomycetidae</taxon>
        <taxon>Gloniales</taxon>
        <taxon>Gloniaceae</taxon>
        <taxon>Glonium</taxon>
    </lineage>
</organism>
<comment type="subunit">
    <text evidence="4">Component of the ER membrane protein complex (EMC).</text>
</comment>
<keyword evidence="1" id="KW-0677">Repeat</keyword>
<dbReference type="InterPro" id="IPR011990">
    <property type="entry name" value="TPR-like_helical_dom_sf"/>
</dbReference>
<comment type="similarity">
    <text evidence="4">Belongs to the EMC2 family.</text>
</comment>
<dbReference type="InterPro" id="IPR019734">
    <property type="entry name" value="TPR_rpt"/>
</dbReference>